<dbReference type="AlphaFoldDB" id="A0AAD5Z4L8"/>
<name>A0AAD5Z4L8_9POAL</name>
<dbReference type="InterPro" id="IPR042197">
    <property type="entry name" value="Apaf_helical"/>
</dbReference>
<dbReference type="SMART" id="SM00382">
    <property type="entry name" value="AAA"/>
    <property type="match status" value="1"/>
</dbReference>
<dbReference type="InterPro" id="IPR027417">
    <property type="entry name" value="P-loop_NTPase"/>
</dbReference>
<dbReference type="Gene3D" id="1.20.5.4130">
    <property type="match status" value="1"/>
</dbReference>
<dbReference type="GO" id="GO:0009626">
    <property type="term" value="P:plant-type hypersensitive response"/>
    <property type="evidence" value="ECO:0007669"/>
    <property type="project" value="UniProtKB-ARBA"/>
</dbReference>
<dbReference type="Pfam" id="PF18052">
    <property type="entry name" value="Rx_N"/>
    <property type="match status" value="1"/>
</dbReference>
<dbReference type="InterPro" id="IPR041118">
    <property type="entry name" value="Rx_N"/>
</dbReference>
<dbReference type="Gene3D" id="3.80.10.10">
    <property type="entry name" value="Ribonuclease Inhibitor"/>
    <property type="match status" value="1"/>
</dbReference>
<dbReference type="Gene3D" id="1.10.8.430">
    <property type="entry name" value="Helical domain of apoptotic protease-activating factors"/>
    <property type="match status" value="1"/>
</dbReference>
<evidence type="ECO:0000259" key="6">
    <source>
        <dbReference type="SMART" id="SM00382"/>
    </source>
</evidence>
<dbReference type="Pfam" id="PF00931">
    <property type="entry name" value="NB-ARC"/>
    <property type="match status" value="1"/>
</dbReference>
<dbReference type="InterPro" id="IPR032675">
    <property type="entry name" value="LRR_dom_sf"/>
</dbReference>
<dbReference type="EMBL" id="JAMRDG010000002">
    <property type="protein sequence ID" value="KAJ3686783.1"/>
    <property type="molecule type" value="Genomic_DNA"/>
</dbReference>
<gene>
    <name evidence="7" type="ORF">LUZ61_015947</name>
</gene>
<evidence type="ECO:0000313" key="7">
    <source>
        <dbReference type="EMBL" id="KAJ3686783.1"/>
    </source>
</evidence>
<dbReference type="InterPro" id="IPR002182">
    <property type="entry name" value="NB-ARC"/>
</dbReference>
<dbReference type="Pfam" id="PF23559">
    <property type="entry name" value="WHD_DRP"/>
    <property type="match status" value="1"/>
</dbReference>
<evidence type="ECO:0000256" key="3">
    <source>
        <dbReference type="ARBA" id="ARBA00022737"/>
    </source>
</evidence>
<protein>
    <recommendedName>
        <fullName evidence="6">AAA+ ATPase domain-containing protein</fullName>
    </recommendedName>
</protein>
<dbReference type="GO" id="GO:0002758">
    <property type="term" value="P:innate immune response-activating signaling pathway"/>
    <property type="evidence" value="ECO:0007669"/>
    <property type="project" value="UniProtKB-ARBA"/>
</dbReference>
<evidence type="ECO:0000256" key="4">
    <source>
        <dbReference type="ARBA" id="ARBA00022741"/>
    </source>
</evidence>
<keyword evidence="4" id="KW-0547">Nucleotide-binding</keyword>
<keyword evidence="8" id="KW-1185">Reference proteome</keyword>
<dbReference type="InterPro" id="IPR036388">
    <property type="entry name" value="WH-like_DNA-bd_sf"/>
</dbReference>
<dbReference type="InterPro" id="IPR044974">
    <property type="entry name" value="Disease_R_plants"/>
</dbReference>
<keyword evidence="3" id="KW-0677">Repeat</keyword>
<dbReference type="Gene3D" id="1.10.10.10">
    <property type="entry name" value="Winged helix-like DNA-binding domain superfamily/Winged helix DNA-binding domain"/>
    <property type="match status" value="1"/>
</dbReference>
<dbReference type="InterPro" id="IPR038005">
    <property type="entry name" value="RX-like_CC"/>
</dbReference>
<dbReference type="SUPFAM" id="SSF52058">
    <property type="entry name" value="L domain-like"/>
    <property type="match status" value="1"/>
</dbReference>
<reference evidence="7 8" key="1">
    <citation type="journal article" date="2022" name="Cell">
        <title>Repeat-based holocentromeres influence genome architecture and karyotype evolution.</title>
        <authorList>
            <person name="Hofstatter P.G."/>
            <person name="Thangavel G."/>
            <person name="Lux T."/>
            <person name="Neumann P."/>
            <person name="Vondrak T."/>
            <person name="Novak P."/>
            <person name="Zhang M."/>
            <person name="Costa L."/>
            <person name="Castellani M."/>
            <person name="Scott A."/>
            <person name="Toegelov H."/>
            <person name="Fuchs J."/>
            <person name="Mata-Sucre Y."/>
            <person name="Dias Y."/>
            <person name="Vanzela A.L.L."/>
            <person name="Huettel B."/>
            <person name="Almeida C.C.S."/>
            <person name="Simkova H."/>
            <person name="Souza G."/>
            <person name="Pedrosa-Harand A."/>
            <person name="Macas J."/>
            <person name="Mayer K.F.X."/>
            <person name="Houben A."/>
            <person name="Marques A."/>
        </authorList>
    </citation>
    <scope>NUCLEOTIDE SEQUENCE [LARGE SCALE GENOMIC DNA]</scope>
    <source>
        <strain evidence="7">RhyTen1mFocal</strain>
    </source>
</reference>
<evidence type="ECO:0000313" key="8">
    <source>
        <dbReference type="Proteomes" id="UP001210211"/>
    </source>
</evidence>
<evidence type="ECO:0000256" key="5">
    <source>
        <dbReference type="ARBA" id="ARBA00022821"/>
    </source>
</evidence>
<dbReference type="GO" id="GO:0043531">
    <property type="term" value="F:ADP binding"/>
    <property type="evidence" value="ECO:0007669"/>
    <property type="project" value="InterPro"/>
</dbReference>
<dbReference type="Gene3D" id="3.40.50.300">
    <property type="entry name" value="P-loop containing nucleotide triphosphate hydrolases"/>
    <property type="match status" value="1"/>
</dbReference>
<proteinExistence type="inferred from homology"/>
<evidence type="ECO:0000256" key="2">
    <source>
        <dbReference type="ARBA" id="ARBA00022614"/>
    </source>
</evidence>
<comment type="similarity">
    <text evidence="1">Belongs to the disease resistance NB-LRR family.</text>
</comment>
<dbReference type="CDD" id="cd14798">
    <property type="entry name" value="RX-CC_like"/>
    <property type="match status" value="1"/>
</dbReference>
<keyword evidence="2" id="KW-0433">Leucine-rich repeat</keyword>
<feature type="domain" description="AAA+ ATPase" evidence="6">
    <location>
        <begin position="208"/>
        <end position="380"/>
    </location>
</feature>
<sequence length="869" mass="99429">MAEAIVSFVVEKLGDLIMKEAELLGGVKSQVKRVQTELMNIRCYLASADSKQRKGDAESALVENWLNQLRDVAYRIEDAIDIFHVELEDNHPQVENIQSQQKNCCYYFLGKLKNLCHKSMKVPGLHNLGTELTDIQKELEEILKSKDNYGISPLPDQASRGSEHVINDVVLPKRRAAYQDVDEIEIVGQDADRDNIRKLLLNSEEILRRAVITIVGPGGLGKTTLARRVYKSVKADFEYHTMLSVSQQFSLIDLLTKILREVFDVIKNLKDADSEKQKELELVNNFDGNEPKKQDMGVLISRLRKMLSGMRYLIILDDVWVVELWDQLKYALPDDKNGSRVMMTSRILDVAKSADSRMEPYMPNLLNDEESCDLLLRKALQNQEVNEVECPIDLLELAKELSKKCKGLPLALIVLGGILSTRDQTHHDWKKVLGTMDWHQEGKDCMNVLAMSYEDMPYYLKPCFIYLSSFPEDYEISAQILMNMWIAEGFIPEQAKKTMEEIAEIFLEQLYQRSMVQVSRRYSNGSIRYFRVHDLLHDLARYEARKVNFVAVFQKLPQGNHADRVTRRVSIQADQSVIDCSEFIKYIGPNTRSLLWFDLKLRDSISVIDFRLLRVLQIEGDINVYALRGLDGLIHLKYLGISNRCLGSLTLSSDFCWDRLKNLVTVIGAVKEQMGLWSIRTLRHVISKYYIFDGPPASADLRNLQTLQWISSSCFKAWHKNQLPILNNLQKFGLAMTKDTEIESKEWEMAGYLLATLPYLLSLKIVVDGTIPKEIVYPRGLPNYENLETLFLVGLWSDDVTVEASLFPPHLIKLTLVDSHLAVDPMPELGKLKSLRKLQVGGKVYVGGKEMVCPAGFLRFKPWTLIILK</sequence>
<dbReference type="FunFam" id="1.10.10.10:FF:000322">
    <property type="entry name" value="Probable disease resistance protein At1g63360"/>
    <property type="match status" value="1"/>
</dbReference>
<dbReference type="PRINTS" id="PR00364">
    <property type="entry name" value="DISEASERSIST"/>
</dbReference>
<dbReference type="InterPro" id="IPR003593">
    <property type="entry name" value="AAA+_ATPase"/>
</dbReference>
<keyword evidence="5" id="KW-0611">Plant defense</keyword>
<dbReference type="PANTHER" id="PTHR23155">
    <property type="entry name" value="DISEASE RESISTANCE PROTEIN RP"/>
    <property type="match status" value="1"/>
</dbReference>
<dbReference type="SUPFAM" id="SSF52540">
    <property type="entry name" value="P-loop containing nucleoside triphosphate hydrolases"/>
    <property type="match status" value="1"/>
</dbReference>
<comment type="caution">
    <text evidence="7">The sequence shown here is derived from an EMBL/GenBank/DDBJ whole genome shotgun (WGS) entry which is preliminary data.</text>
</comment>
<dbReference type="Proteomes" id="UP001210211">
    <property type="component" value="Unassembled WGS sequence"/>
</dbReference>
<dbReference type="InterPro" id="IPR058922">
    <property type="entry name" value="WHD_DRP"/>
</dbReference>
<dbReference type="GO" id="GO:0042742">
    <property type="term" value="P:defense response to bacterium"/>
    <property type="evidence" value="ECO:0007669"/>
    <property type="project" value="UniProtKB-ARBA"/>
</dbReference>
<accession>A0AAD5Z4L8</accession>
<evidence type="ECO:0000256" key="1">
    <source>
        <dbReference type="ARBA" id="ARBA00008894"/>
    </source>
</evidence>
<dbReference type="PANTHER" id="PTHR23155:SF1185">
    <property type="entry name" value="DISEASE RESISTANCE RPP8-LIKE PROTEIN 3-RELATED"/>
    <property type="match status" value="1"/>
</dbReference>
<organism evidence="7 8">
    <name type="scientific">Rhynchospora tenuis</name>
    <dbReference type="NCBI Taxonomy" id="198213"/>
    <lineage>
        <taxon>Eukaryota</taxon>
        <taxon>Viridiplantae</taxon>
        <taxon>Streptophyta</taxon>
        <taxon>Embryophyta</taxon>
        <taxon>Tracheophyta</taxon>
        <taxon>Spermatophyta</taxon>
        <taxon>Magnoliopsida</taxon>
        <taxon>Liliopsida</taxon>
        <taxon>Poales</taxon>
        <taxon>Cyperaceae</taxon>
        <taxon>Cyperoideae</taxon>
        <taxon>Rhynchosporeae</taxon>
        <taxon>Rhynchospora</taxon>
    </lineage>
</organism>